<dbReference type="AlphaFoldDB" id="A0A0K2SIV7"/>
<accession>A0A0K2SIV7</accession>
<dbReference type="GO" id="GO:0000976">
    <property type="term" value="F:transcription cis-regulatory region binding"/>
    <property type="evidence" value="ECO:0007669"/>
    <property type="project" value="TreeGrafter"/>
</dbReference>
<dbReference type="SMART" id="SM00448">
    <property type="entry name" value="REC"/>
    <property type="match status" value="1"/>
</dbReference>
<dbReference type="EMBL" id="AP014924">
    <property type="protein sequence ID" value="BAS27061.1"/>
    <property type="molecule type" value="Genomic_DNA"/>
</dbReference>
<dbReference type="PANTHER" id="PTHR48111">
    <property type="entry name" value="REGULATOR OF RPOS"/>
    <property type="match status" value="1"/>
</dbReference>
<dbReference type="GO" id="GO:0000156">
    <property type="term" value="F:phosphorelay response regulator activity"/>
    <property type="evidence" value="ECO:0007669"/>
    <property type="project" value="TreeGrafter"/>
</dbReference>
<keyword evidence="1 6" id="KW-0597">Phosphoprotein</keyword>
<feature type="modified residue" description="4-aspartylphosphate" evidence="6">
    <location>
        <position position="56"/>
    </location>
</feature>
<evidence type="ECO:0000256" key="1">
    <source>
        <dbReference type="ARBA" id="ARBA00022553"/>
    </source>
</evidence>
<dbReference type="Pfam" id="PF00486">
    <property type="entry name" value="Trans_reg_C"/>
    <property type="match status" value="1"/>
</dbReference>
<keyword evidence="11" id="KW-1185">Reference proteome</keyword>
<evidence type="ECO:0000256" key="7">
    <source>
        <dbReference type="PROSITE-ProRule" id="PRU01091"/>
    </source>
</evidence>
<evidence type="ECO:0000313" key="10">
    <source>
        <dbReference type="EMBL" id="BAS27061.1"/>
    </source>
</evidence>
<reference evidence="11" key="1">
    <citation type="submission" date="2015-07" db="EMBL/GenBank/DDBJ databases">
        <title>Complete genome sequence and phylogenetic analysis of Limnochorda pilosa.</title>
        <authorList>
            <person name="Watanabe M."/>
            <person name="Kojima H."/>
            <person name="Fukui M."/>
        </authorList>
    </citation>
    <scope>NUCLEOTIDE SEQUENCE [LARGE SCALE GENOMIC DNA]</scope>
    <source>
        <strain evidence="11">HC45</strain>
    </source>
</reference>
<name>A0A0K2SIV7_LIMPI</name>
<dbReference type="FunFam" id="1.10.10.10:FF:000018">
    <property type="entry name" value="DNA-binding response regulator ResD"/>
    <property type="match status" value="1"/>
</dbReference>
<dbReference type="GO" id="GO:0006355">
    <property type="term" value="P:regulation of DNA-templated transcription"/>
    <property type="evidence" value="ECO:0007669"/>
    <property type="project" value="InterPro"/>
</dbReference>
<dbReference type="Pfam" id="PF00072">
    <property type="entry name" value="Response_reg"/>
    <property type="match status" value="1"/>
</dbReference>
<dbReference type="OrthoDB" id="9790442at2"/>
<feature type="domain" description="Response regulatory" evidence="8">
    <location>
        <begin position="7"/>
        <end position="120"/>
    </location>
</feature>
<dbReference type="InterPro" id="IPR039420">
    <property type="entry name" value="WalR-like"/>
</dbReference>
<feature type="domain" description="OmpR/PhoB-type" evidence="9">
    <location>
        <begin position="137"/>
        <end position="236"/>
    </location>
</feature>
<dbReference type="CDD" id="cd17574">
    <property type="entry name" value="REC_OmpR"/>
    <property type="match status" value="1"/>
</dbReference>
<dbReference type="InterPro" id="IPR036388">
    <property type="entry name" value="WH-like_DNA-bd_sf"/>
</dbReference>
<reference evidence="11" key="2">
    <citation type="journal article" date="2016" name="Int. J. Syst. Evol. Microbiol.">
        <title>Complete genome sequence and cell structure of Limnochorda pilosa, a Gram-negative spore-former within the phylum Firmicutes.</title>
        <authorList>
            <person name="Watanabe M."/>
            <person name="Kojima H."/>
            <person name="Fukui M."/>
        </authorList>
    </citation>
    <scope>NUCLEOTIDE SEQUENCE [LARGE SCALE GENOMIC DNA]</scope>
    <source>
        <strain evidence="11">HC45</strain>
    </source>
</reference>
<dbReference type="PANTHER" id="PTHR48111:SF68">
    <property type="entry name" value="OMPR SUBFAMILY"/>
    <property type="match status" value="1"/>
</dbReference>
<evidence type="ECO:0000256" key="3">
    <source>
        <dbReference type="ARBA" id="ARBA00023015"/>
    </source>
</evidence>
<evidence type="ECO:0000259" key="8">
    <source>
        <dbReference type="PROSITE" id="PS50110"/>
    </source>
</evidence>
<evidence type="ECO:0000313" key="11">
    <source>
        <dbReference type="Proteomes" id="UP000065807"/>
    </source>
</evidence>
<keyword evidence="4 7" id="KW-0238">DNA-binding</keyword>
<dbReference type="SMART" id="SM00862">
    <property type="entry name" value="Trans_reg_C"/>
    <property type="match status" value="1"/>
</dbReference>
<dbReference type="GO" id="GO:0032993">
    <property type="term" value="C:protein-DNA complex"/>
    <property type="evidence" value="ECO:0007669"/>
    <property type="project" value="TreeGrafter"/>
</dbReference>
<protein>
    <submittedName>
        <fullName evidence="10">Transcriptional regulator</fullName>
    </submittedName>
</protein>
<feature type="DNA-binding region" description="OmpR/PhoB-type" evidence="7">
    <location>
        <begin position="137"/>
        <end position="236"/>
    </location>
</feature>
<proteinExistence type="predicted"/>
<keyword evidence="2" id="KW-0902">Two-component regulatory system</keyword>
<evidence type="ECO:0000256" key="2">
    <source>
        <dbReference type="ARBA" id="ARBA00023012"/>
    </source>
</evidence>
<evidence type="ECO:0000259" key="9">
    <source>
        <dbReference type="PROSITE" id="PS51755"/>
    </source>
</evidence>
<gene>
    <name evidence="10" type="ORF">LIP_1204</name>
</gene>
<dbReference type="STRING" id="1555112.LIP_1204"/>
<dbReference type="SUPFAM" id="SSF52172">
    <property type="entry name" value="CheY-like"/>
    <property type="match status" value="1"/>
</dbReference>
<dbReference type="GO" id="GO:0005829">
    <property type="term" value="C:cytosol"/>
    <property type="evidence" value="ECO:0007669"/>
    <property type="project" value="TreeGrafter"/>
</dbReference>
<dbReference type="Gene3D" id="3.40.50.2300">
    <property type="match status" value="1"/>
</dbReference>
<sequence>MEPPCGHVLVVDDDEPTRRAVRIRLEKDGHEVTTASTGEEALECFRAARPDLVVLDLVLPDRDGFDLCRHMTADGRTPVIILTGRDDPVERTAAFHMGADDFVPKPFSLAELALRVQAILRRTLARCTPSTGNGASPAAIRLGPLAIDRIARTATLSGEELTLTCREFELLWLLASRPEQVFTRKQLAQLLWPCSEEATEENVTVLVSRLRKKVELDPSQPNLIRTVWGIGYRMSLPGTQRQVG</sequence>
<dbReference type="InterPro" id="IPR001867">
    <property type="entry name" value="OmpR/PhoB-type_DNA-bd"/>
</dbReference>
<dbReference type="RefSeq" id="WP_068135419.1">
    <property type="nucleotide sequence ID" value="NZ_AP014924.1"/>
</dbReference>
<dbReference type="PROSITE" id="PS51755">
    <property type="entry name" value="OMPR_PHOB"/>
    <property type="match status" value="1"/>
</dbReference>
<dbReference type="Gene3D" id="1.10.10.10">
    <property type="entry name" value="Winged helix-like DNA-binding domain superfamily/Winged helix DNA-binding domain"/>
    <property type="match status" value="1"/>
</dbReference>
<dbReference type="KEGG" id="lpil:LIP_1204"/>
<keyword evidence="3" id="KW-0805">Transcription regulation</keyword>
<dbReference type="InterPro" id="IPR001789">
    <property type="entry name" value="Sig_transdc_resp-reg_receiver"/>
</dbReference>
<evidence type="ECO:0000256" key="6">
    <source>
        <dbReference type="PROSITE-ProRule" id="PRU00169"/>
    </source>
</evidence>
<evidence type="ECO:0000256" key="5">
    <source>
        <dbReference type="ARBA" id="ARBA00023163"/>
    </source>
</evidence>
<keyword evidence="5" id="KW-0804">Transcription</keyword>
<dbReference type="CDD" id="cd00383">
    <property type="entry name" value="trans_reg_C"/>
    <property type="match status" value="1"/>
</dbReference>
<dbReference type="PROSITE" id="PS50110">
    <property type="entry name" value="RESPONSE_REGULATORY"/>
    <property type="match status" value="1"/>
</dbReference>
<dbReference type="InterPro" id="IPR011006">
    <property type="entry name" value="CheY-like_superfamily"/>
</dbReference>
<evidence type="ECO:0000256" key="4">
    <source>
        <dbReference type="ARBA" id="ARBA00023125"/>
    </source>
</evidence>
<dbReference type="Proteomes" id="UP000065807">
    <property type="component" value="Chromosome"/>
</dbReference>
<organism evidence="10 11">
    <name type="scientific">Limnochorda pilosa</name>
    <dbReference type="NCBI Taxonomy" id="1555112"/>
    <lineage>
        <taxon>Bacteria</taxon>
        <taxon>Bacillati</taxon>
        <taxon>Bacillota</taxon>
        <taxon>Limnochordia</taxon>
        <taxon>Limnochordales</taxon>
        <taxon>Limnochordaceae</taxon>
        <taxon>Limnochorda</taxon>
    </lineage>
</organism>